<reference evidence="4 5" key="1">
    <citation type="submission" date="2023-10" db="EMBL/GenBank/DDBJ databases">
        <title>Marine bacteria isolated from horseshoe crab.</title>
        <authorList>
            <person name="Cheng T.H."/>
        </authorList>
    </citation>
    <scope>NUCLEOTIDE SEQUENCE [LARGE SCALE GENOMIC DNA]</scope>
    <source>
        <strain evidence="4 5">HSC6</strain>
    </source>
</reference>
<proteinExistence type="predicted"/>
<keyword evidence="5" id="KW-1185">Reference proteome</keyword>
<evidence type="ECO:0000259" key="3">
    <source>
        <dbReference type="PROSITE" id="PS51462"/>
    </source>
</evidence>
<gene>
    <name evidence="4" type="ORF">R2X38_13800</name>
</gene>
<dbReference type="InterPro" id="IPR015797">
    <property type="entry name" value="NUDIX_hydrolase-like_dom_sf"/>
</dbReference>
<evidence type="ECO:0000313" key="5">
    <source>
        <dbReference type="Proteomes" id="UP001186452"/>
    </source>
</evidence>
<accession>A0ABU3ZJ05</accession>
<evidence type="ECO:0000313" key="4">
    <source>
        <dbReference type="EMBL" id="MDV5170072.1"/>
    </source>
</evidence>
<evidence type="ECO:0000256" key="1">
    <source>
        <dbReference type="ARBA" id="ARBA00001946"/>
    </source>
</evidence>
<dbReference type="InterPro" id="IPR000086">
    <property type="entry name" value="NUDIX_hydrolase_dom"/>
</dbReference>
<protein>
    <submittedName>
        <fullName evidence="4">NUDIX domain-containing protein</fullName>
    </submittedName>
</protein>
<dbReference type="Proteomes" id="UP001186452">
    <property type="component" value="Unassembled WGS sequence"/>
</dbReference>
<dbReference type="PANTHER" id="PTHR43046:SF14">
    <property type="entry name" value="MUTT_NUDIX FAMILY PROTEIN"/>
    <property type="match status" value="1"/>
</dbReference>
<dbReference type="CDD" id="cd04690">
    <property type="entry name" value="NUDIX_Hydrolase"/>
    <property type="match status" value="1"/>
</dbReference>
<dbReference type="EMBL" id="JAWJZI010000005">
    <property type="protein sequence ID" value="MDV5170072.1"/>
    <property type="molecule type" value="Genomic_DNA"/>
</dbReference>
<dbReference type="RefSeq" id="WP_317522853.1">
    <property type="nucleotide sequence ID" value="NZ_JAWJZI010000005.1"/>
</dbReference>
<dbReference type="Pfam" id="PF00293">
    <property type="entry name" value="NUDIX"/>
    <property type="match status" value="1"/>
</dbReference>
<dbReference type="PROSITE" id="PS51462">
    <property type="entry name" value="NUDIX"/>
    <property type="match status" value="1"/>
</dbReference>
<feature type="domain" description="Nudix hydrolase" evidence="3">
    <location>
        <begin position="1"/>
        <end position="133"/>
    </location>
</feature>
<comment type="caution">
    <text evidence="4">The sequence shown here is derived from an EMBL/GenBank/DDBJ whole genome shotgun (WGS) entry which is preliminary data.</text>
</comment>
<organism evidence="4 5">
    <name type="scientific">Photobacterium rosenbergii</name>
    <dbReference type="NCBI Taxonomy" id="294936"/>
    <lineage>
        <taxon>Bacteria</taxon>
        <taxon>Pseudomonadati</taxon>
        <taxon>Pseudomonadota</taxon>
        <taxon>Gammaproteobacteria</taxon>
        <taxon>Vibrionales</taxon>
        <taxon>Vibrionaceae</taxon>
        <taxon>Photobacterium</taxon>
    </lineage>
</organism>
<evidence type="ECO:0000256" key="2">
    <source>
        <dbReference type="ARBA" id="ARBA00022801"/>
    </source>
</evidence>
<comment type="cofactor">
    <cofactor evidence="1">
        <name>Mg(2+)</name>
        <dbReference type="ChEBI" id="CHEBI:18420"/>
    </cofactor>
</comment>
<dbReference type="SUPFAM" id="SSF55811">
    <property type="entry name" value="Nudix"/>
    <property type="match status" value="1"/>
</dbReference>
<name>A0ABU3ZJ05_9GAMM</name>
<dbReference type="PANTHER" id="PTHR43046">
    <property type="entry name" value="GDP-MANNOSE MANNOSYL HYDROLASE"/>
    <property type="match status" value="1"/>
</dbReference>
<sequence length="137" mass="15184">MIKVIDKLAWVLIKDGKLLVVRSKGKELFYLPGGKREAGESDQQALVREIKEELSVELDSKSIKYMETFIAQADGKAEGVSVKLTCYFADFSGELLPDAEIEELKFIDGRDEAVCSVAALVVLKWLESKSLITGKTL</sequence>
<dbReference type="Gene3D" id="3.90.79.10">
    <property type="entry name" value="Nucleoside Triphosphate Pyrophosphohydrolase"/>
    <property type="match status" value="1"/>
</dbReference>
<keyword evidence="2" id="KW-0378">Hydrolase</keyword>